<sequence>MGPMTDEPQSIEEMLAQDDEREPLGVRAALDEITCSAREDDVVVTVDLHGKLVGLDLGPRAMALRPSALAARVHRLVDSAARDALAAGVRVLADVLDEPAAAELAADLALS</sequence>
<dbReference type="KEGG" id="led:BBK82_37660"/>
<evidence type="ECO:0000313" key="2">
    <source>
        <dbReference type="Proteomes" id="UP000093053"/>
    </source>
</evidence>
<accession>A0A1B2HT53</accession>
<protein>
    <recommendedName>
        <fullName evidence="3">YbaB/EbfC DNA-binding family protein</fullName>
    </recommendedName>
</protein>
<evidence type="ECO:0008006" key="3">
    <source>
        <dbReference type="Google" id="ProtNLM"/>
    </source>
</evidence>
<reference evidence="1 2" key="1">
    <citation type="submission" date="2016-07" db="EMBL/GenBank/DDBJ databases">
        <title>Complete genome sequence of the Lentzea guizhouensis DHS C013.</title>
        <authorList>
            <person name="Cao C."/>
        </authorList>
    </citation>
    <scope>NUCLEOTIDE SEQUENCE [LARGE SCALE GENOMIC DNA]</scope>
    <source>
        <strain evidence="1 2">DHS C013</strain>
    </source>
</reference>
<dbReference type="EMBL" id="CP016793">
    <property type="protein sequence ID" value="ANZ40865.1"/>
    <property type="molecule type" value="Genomic_DNA"/>
</dbReference>
<proteinExistence type="predicted"/>
<gene>
    <name evidence="1" type="ORF">BBK82_37660</name>
</gene>
<dbReference type="Proteomes" id="UP000093053">
    <property type="component" value="Chromosome"/>
</dbReference>
<dbReference type="STRING" id="1586287.BBK82_37660"/>
<name>A0A1B2HT53_9PSEU</name>
<organism evidence="1 2">
    <name type="scientific">Lentzea guizhouensis</name>
    <dbReference type="NCBI Taxonomy" id="1586287"/>
    <lineage>
        <taxon>Bacteria</taxon>
        <taxon>Bacillati</taxon>
        <taxon>Actinomycetota</taxon>
        <taxon>Actinomycetes</taxon>
        <taxon>Pseudonocardiales</taxon>
        <taxon>Pseudonocardiaceae</taxon>
        <taxon>Lentzea</taxon>
    </lineage>
</organism>
<evidence type="ECO:0000313" key="1">
    <source>
        <dbReference type="EMBL" id="ANZ40865.1"/>
    </source>
</evidence>
<dbReference type="AlphaFoldDB" id="A0A1B2HT53"/>
<keyword evidence="2" id="KW-1185">Reference proteome</keyword>